<evidence type="ECO:0000256" key="7">
    <source>
        <dbReference type="SAM" id="SignalP"/>
    </source>
</evidence>
<accession>A0A6S6TN65</accession>
<keyword evidence="1" id="KW-0813">Transport</keyword>
<keyword evidence="7" id="KW-0732">Signal</keyword>
<dbReference type="PANTHER" id="PTHR33751:SF9">
    <property type="entry name" value="CYTOCHROME C4"/>
    <property type="match status" value="1"/>
</dbReference>
<dbReference type="GO" id="GO:0046872">
    <property type="term" value="F:metal ion binding"/>
    <property type="evidence" value="ECO:0007669"/>
    <property type="project" value="UniProtKB-KW"/>
</dbReference>
<dbReference type="PROSITE" id="PS51007">
    <property type="entry name" value="CYTC"/>
    <property type="match status" value="1"/>
</dbReference>
<dbReference type="PANTHER" id="PTHR33751">
    <property type="entry name" value="CBB3-TYPE CYTOCHROME C OXIDASE SUBUNIT FIXP"/>
    <property type="match status" value="1"/>
</dbReference>
<evidence type="ECO:0000256" key="3">
    <source>
        <dbReference type="ARBA" id="ARBA00022723"/>
    </source>
</evidence>
<proteinExistence type="predicted"/>
<dbReference type="GO" id="GO:0009055">
    <property type="term" value="F:electron transfer activity"/>
    <property type="evidence" value="ECO:0007669"/>
    <property type="project" value="InterPro"/>
</dbReference>
<dbReference type="InterPro" id="IPR050597">
    <property type="entry name" value="Cytochrome_c_Oxidase_Subunit"/>
</dbReference>
<evidence type="ECO:0000313" key="9">
    <source>
        <dbReference type="EMBL" id="CAA6817233.1"/>
    </source>
</evidence>
<dbReference type="Pfam" id="PF00034">
    <property type="entry name" value="Cytochrom_C"/>
    <property type="match status" value="1"/>
</dbReference>
<dbReference type="SUPFAM" id="SSF46626">
    <property type="entry name" value="Cytochrome c"/>
    <property type="match status" value="1"/>
</dbReference>
<dbReference type="InterPro" id="IPR036909">
    <property type="entry name" value="Cyt_c-like_dom_sf"/>
</dbReference>
<sequence length="111" mass="11801">MKTTMYILSLTLMLTAGSTVAAELDGAKLYLDKTCASCHGDGGNKPIADNYPKIGGQSEKYLIEKLKAYKEGKVTGNQAAVMTPMANMLTTDEEIEAVSAYLAGVTCTPEE</sequence>
<dbReference type="GO" id="GO:0020037">
    <property type="term" value="F:heme binding"/>
    <property type="evidence" value="ECO:0007669"/>
    <property type="project" value="InterPro"/>
</dbReference>
<reference evidence="9" key="1">
    <citation type="submission" date="2020-01" db="EMBL/GenBank/DDBJ databases">
        <authorList>
            <person name="Meier V. D."/>
            <person name="Meier V D."/>
        </authorList>
    </citation>
    <scope>NUCLEOTIDE SEQUENCE</scope>
    <source>
        <strain evidence="9">HLG_WM_MAG_09</strain>
    </source>
</reference>
<evidence type="ECO:0000256" key="1">
    <source>
        <dbReference type="ARBA" id="ARBA00022448"/>
    </source>
</evidence>
<keyword evidence="4" id="KW-0249">Electron transport</keyword>
<keyword evidence="3 6" id="KW-0479">Metal-binding</keyword>
<dbReference type="AlphaFoldDB" id="A0A6S6TN65"/>
<evidence type="ECO:0000256" key="2">
    <source>
        <dbReference type="ARBA" id="ARBA00022617"/>
    </source>
</evidence>
<gene>
    <name evidence="9" type="ORF">HELGO_WM14468</name>
</gene>
<protein>
    <recommendedName>
        <fullName evidence="8">Cytochrome c domain-containing protein</fullName>
    </recommendedName>
</protein>
<organism evidence="9">
    <name type="scientific">uncultured Thiotrichaceae bacterium</name>
    <dbReference type="NCBI Taxonomy" id="298394"/>
    <lineage>
        <taxon>Bacteria</taxon>
        <taxon>Pseudomonadati</taxon>
        <taxon>Pseudomonadota</taxon>
        <taxon>Gammaproteobacteria</taxon>
        <taxon>Thiotrichales</taxon>
        <taxon>Thiotrichaceae</taxon>
        <taxon>environmental samples</taxon>
    </lineage>
</organism>
<evidence type="ECO:0000256" key="6">
    <source>
        <dbReference type="PROSITE-ProRule" id="PRU00433"/>
    </source>
</evidence>
<evidence type="ECO:0000259" key="8">
    <source>
        <dbReference type="PROSITE" id="PS51007"/>
    </source>
</evidence>
<name>A0A6S6TN65_9GAMM</name>
<keyword evidence="5 6" id="KW-0408">Iron</keyword>
<evidence type="ECO:0000256" key="4">
    <source>
        <dbReference type="ARBA" id="ARBA00022982"/>
    </source>
</evidence>
<dbReference type="Gene3D" id="1.10.760.10">
    <property type="entry name" value="Cytochrome c-like domain"/>
    <property type="match status" value="1"/>
</dbReference>
<keyword evidence="2 6" id="KW-0349">Heme</keyword>
<evidence type="ECO:0000256" key="5">
    <source>
        <dbReference type="ARBA" id="ARBA00023004"/>
    </source>
</evidence>
<dbReference type="InterPro" id="IPR009056">
    <property type="entry name" value="Cyt_c-like_dom"/>
</dbReference>
<feature type="domain" description="Cytochrome c" evidence="8">
    <location>
        <begin position="21"/>
        <end position="106"/>
    </location>
</feature>
<feature type="signal peptide" evidence="7">
    <location>
        <begin position="1"/>
        <end position="21"/>
    </location>
</feature>
<feature type="chain" id="PRO_5028200364" description="Cytochrome c domain-containing protein" evidence="7">
    <location>
        <begin position="22"/>
        <end position="111"/>
    </location>
</feature>
<dbReference type="EMBL" id="CACVAT010000277">
    <property type="protein sequence ID" value="CAA6817233.1"/>
    <property type="molecule type" value="Genomic_DNA"/>
</dbReference>